<dbReference type="EMBL" id="NIDF01000242">
    <property type="protein sequence ID" value="TYJ51430.1"/>
    <property type="molecule type" value="Genomic_DNA"/>
</dbReference>
<keyword evidence="4" id="KW-0560">Oxidoreductase</keyword>
<accession>A0A5D3AN40</accession>
<dbReference type="GO" id="GO:0004460">
    <property type="term" value="F:L-lactate dehydrogenase (cytochrome) activity"/>
    <property type="evidence" value="ECO:0007669"/>
    <property type="project" value="TreeGrafter"/>
</dbReference>
<keyword evidence="3" id="KW-0479">Metal-binding</keyword>
<dbReference type="PANTHER" id="PTHR10578:SF101">
    <property type="entry name" value="L-LACTATE DEHYDROGENASE (CYTOCHROME B2)"/>
    <property type="match status" value="1"/>
</dbReference>
<evidence type="ECO:0008006" key="10">
    <source>
        <dbReference type="Google" id="ProtNLM"/>
    </source>
</evidence>
<evidence type="ECO:0000256" key="1">
    <source>
        <dbReference type="ARBA" id="ARBA00001917"/>
    </source>
</evidence>
<evidence type="ECO:0000259" key="7">
    <source>
        <dbReference type="PROSITE" id="PS51349"/>
    </source>
</evidence>
<dbReference type="Pfam" id="PF00173">
    <property type="entry name" value="Cyt-b5"/>
    <property type="match status" value="1"/>
</dbReference>
<dbReference type="SUPFAM" id="SSF55856">
    <property type="entry name" value="Cytochrome b5-like heme/steroid binding domain"/>
    <property type="match status" value="1"/>
</dbReference>
<dbReference type="PRINTS" id="PR00363">
    <property type="entry name" value="CYTOCHROMEB5"/>
</dbReference>
<feature type="domain" description="FMN hydroxy acid dehydrogenase" evidence="7">
    <location>
        <begin position="287"/>
        <end position="663"/>
    </location>
</feature>
<dbReference type="CDD" id="cd02922">
    <property type="entry name" value="FCB2_FMN"/>
    <property type="match status" value="1"/>
</dbReference>
<dbReference type="PANTHER" id="PTHR10578">
    <property type="entry name" value="S -2-HYDROXY-ACID OXIDASE-RELATED"/>
    <property type="match status" value="1"/>
</dbReference>
<evidence type="ECO:0000313" key="8">
    <source>
        <dbReference type="EMBL" id="TYJ51430.1"/>
    </source>
</evidence>
<dbReference type="InterPro" id="IPR013785">
    <property type="entry name" value="Aldolase_TIM"/>
</dbReference>
<keyword evidence="2" id="KW-0349">Heme</keyword>
<name>A0A5D3AN40_9TREE</name>
<evidence type="ECO:0000256" key="4">
    <source>
        <dbReference type="ARBA" id="ARBA00023002"/>
    </source>
</evidence>
<dbReference type="GO" id="GO:0020037">
    <property type="term" value="F:heme binding"/>
    <property type="evidence" value="ECO:0007669"/>
    <property type="project" value="InterPro"/>
</dbReference>
<evidence type="ECO:0000259" key="6">
    <source>
        <dbReference type="PROSITE" id="PS50255"/>
    </source>
</evidence>
<evidence type="ECO:0000313" key="9">
    <source>
        <dbReference type="Proteomes" id="UP000322245"/>
    </source>
</evidence>
<dbReference type="InterPro" id="IPR001199">
    <property type="entry name" value="Cyt_B5-like_heme/steroid-bd"/>
</dbReference>
<dbReference type="Pfam" id="PF01070">
    <property type="entry name" value="FMN_dh"/>
    <property type="match status" value="1"/>
</dbReference>
<gene>
    <name evidence="8" type="ORF">B9479_008001</name>
</gene>
<dbReference type="Gene3D" id="3.20.20.70">
    <property type="entry name" value="Aldolase class I"/>
    <property type="match status" value="1"/>
</dbReference>
<comment type="caution">
    <text evidence="8">The sequence shown here is derived from an EMBL/GenBank/DDBJ whole genome shotgun (WGS) entry which is preliminary data.</text>
</comment>
<dbReference type="InterPro" id="IPR018506">
    <property type="entry name" value="Cyt_B5_heme-BS"/>
</dbReference>
<proteinExistence type="predicted"/>
<dbReference type="SUPFAM" id="SSF51395">
    <property type="entry name" value="FMN-linked oxidoreductases"/>
    <property type="match status" value="1"/>
</dbReference>
<dbReference type="Gene3D" id="3.40.50.1820">
    <property type="entry name" value="alpha/beta hydrolase"/>
    <property type="match status" value="1"/>
</dbReference>
<dbReference type="Gene3D" id="3.10.120.10">
    <property type="entry name" value="Cytochrome b5-like heme/steroid binding domain"/>
    <property type="match status" value="1"/>
</dbReference>
<feature type="domain" description="Cytochrome b5 heme-binding" evidence="6">
    <location>
        <begin position="184"/>
        <end position="260"/>
    </location>
</feature>
<evidence type="ECO:0000256" key="2">
    <source>
        <dbReference type="ARBA" id="ARBA00022617"/>
    </source>
</evidence>
<organism evidence="8 9">
    <name type="scientific">Cryptococcus floricola</name>
    <dbReference type="NCBI Taxonomy" id="2591691"/>
    <lineage>
        <taxon>Eukaryota</taxon>
        <taxon>Fungi</taxon>
        <taxon>Dikarya</taxon>
        <taxon>Basidiomycota</taxon>
        <taxon>Agaricomycotina</taxon>
        <taxon>Tremellomycetes</taxon>
        <taxon>Tremellales</taxon>
        <taxon>Cryptococcaceae</taxon>
        <taxon>Cryptococcus</taxon>
    </lineage>
</organism>
<keyword evidence="9" id="KW-1185">Reference proteome</keyword>
<reference evidence="8 9" key="1">
    <citation type="submission" date="2017-05" db="EMBL/GenBank/DDBJ databases">
        <title>The Genome Sequence of Tsuchiyaea wingfieldii DSM 27421.</title>
        <authorList>
            <person name="Cuomo C."/>
            <person name="Passer A."/>
            <person name="Billmyre B."/>
            <person name="Heitman J."/>
        </authorList>
    </citation>
    <scope>NUCLEOTIDE SEQUENCE [LARGE SCALE GENOMIC DNA]</scope>
    <source>
        <strain evidence="8 9">DSM 27421</strain>
    </source>
</reference>
<protein>
    <recommendedName>
        <fullName evidence="10">L-mandelate dehydrogenase</fullName>
    </recommendedName>
</protein>
<sequence length="676" mass="74297">MPYSTLPNTPTIPVEPFRVAIPQSDVNDLKTPLRLQNWHAFGIKRNVHMAEKAYIRCPTGYSVFPFEYCQPPQETLEQATNIVYYKLHDIGGQFAEMGQPKLLWGDIEENITANWGKVATLSLLGRFSSTVSAASRAAYRQRSSAIAAGVAATGIALAYYTITPIRADELVRAPGTTIEQPSGQKLISFEEVQKHNKADDCWVIINGKIYDVTDFMENHPGGPEIIMANAGKDASKIFGPIHPPDALEMLDEDQHIGPVDPLTMPEPEEVEPTEEELAMEEAREAMPGAENMLLVQDFEDWAEKVLSGTAWNYYKSAADRERTADENQDAFSRYYFRPRILRDATTGSMETEFMGMKTSLPIFISPAAMAKLGNPLGEVNLTKGAGACGIVQGISINASCSLDEIMQSRKENQPVMFQIYLNKDRAASITLLEKVTRLGADAIIFTVDTAWRSKRTRDVRAKAEVAPPPSSDGMKTSKSPLGVSAAISGYQDTNLTWKDIEFIRARIRLEVVMRGRLTSVQSHTNLPIIVKGVQCVEDVALCAEAGVQGVILSNHGGRQCDYAPAPIDLLYEMRCNRPDLFEKLEVMMDGGVRSGADVVKAIALGAKAVGLGRSFLYANGTHGEEGVVRLCQILAEEIQNTMRNIGAMRIEDLKPEMVGPAGPWVGTNRPPYVPKP</sequence>
<dbReference type="SMART" id="SM01117">
    <property type="entry name" value="Cyt-b5"/>
    <property type="match status" value="1"/>
</dbReference>
<dbReference type="InterPro" id="IPR008259">
    <property type="entry name" value="FMN_hydac_DH_AS"/>
</dbReference>
<keyword evidence="5" id="KW-0408">Iron</keyword>
<dbReference type="InterPro" id="IPR029058">
    <property type="entry name" value="AB_hydrolase_fold"/>
</dbReference>
<dbReference type="AlphaFoldDB" id="A0A5D3AN40"/>
<dbReference type="PROSITE" id="PS50255">
    <property type="entry name" value="CYTOCHROME_B5_2"/>
    <property type="match status" value="1"/>
</dbReference>
<comment type="cofactor">
    <cofactor evidence="1">
        <name>FMN</name>
        <dbReference type="ChEBI" id="CHEBI:58210"/>
    </cofactor>
</comment>
<evidence type="ECO:0000256" key="5">
    <source>
        <dbReference type="ARBA" id="ARBA00023004"/>
    </source>
</evidence>
<dbReference type="PROSITE" id="PS51349">
    <property type="entry name" value="FMN_HYDROXY_ACID_DH_2"/>
    <property type="match status" value="1"/>
</dbReference>
<dbReference type="InterPro" id="IPR037396">
    <property type="entry name" value="FMN_HAD"/>
</dbReference>
<dbReference type="Proteomes" id="UP000322245">
    <property type="component" value="Unassembled WGS sequence"/>
</dbReference>
<dbReference type="FunFam" id="3.10.120.10:FF:000009">
    <property type="entry name" value="Cytochrome b2, mitochondrial, putative"/>
    <property type="match status" value="1"/>
</dbReference>
<dbReference type="InterPro" id="IPR037458">
    <property type="entry name" value="L-MDH/L-LDH_FMN-bd"/>
</dbReference>
<evidence type="ECO:0000256" key="3">
    <source>
        <dbReference type="ARBA" id="ARBA00022723"/>
    </source>
</evidence>
<dbReference type="PROSITE" id="PS00191">
    <property type="entry name" value="CYTOCHROME_B5_1"/>
    <property type="match status" value="1"/>
</dbReference>
<dbReference type="InterPro" id="IPR036400">
    <property type="entry name" value="Cyt_B5-like_heme/steroid_sf"/>
</dbReference>
<dbReference type="InterPro" id="IPR000262">
    <property type="entry name" value="FMN-dep_DH"/>
</dbReference>
<dbReference type="PROSITE" id="PS00557">
    <property type="entry name" value="FMN_HYDROXY_ACID_DH_1"/>
    <property type="match status" value="1"/>
</dbReference>
<dbReference type="GO" id="GO:0046872">
    <property type="term" value="F:metal ion binding"/>
    <property type="evidence" value="ECO:0007669"/>
    <property type="project" value="UniProtKB-KW"/>
</dbReference>
<dbReference type="GO" id="GO:0006089">
    <property type="term" value="P:lactate metabolic process"/>
    <property type="evidence" value="ECO:0007669"/>
    <property type="project" value="TreeGrafter"/>
</dbReference>